<protein>
    <submittedName>
        <fullName evidence="1">Uncharacterized protein</fullName>
    </submittedName>
</protein>
<reference evidence="1 2" key="1">
    <citation type="journal article" date="2010" name="Nature">
        <title>Comparative genomics reveals mobile pathogenicity chromosomes in Fusarium.</title>
        <authorList>
            <person name="Ma L.J."/>
            <person name="van der Does H.C."/>
            <person name="Borkovich K.A."/>
            <person name="Coleman J.J."/>
            <person name="Daboussi M.J."/>
            <person name="Di Pietro A."/>
            <person name="Dufresne M."/>
            <person name="Freitag M."/>
            <person name="Grabherr M."/>
            <person name="Henrissat B."/>
            <person name="Houterman P.M."/>
            <person name="Kang S."/>
            <person name="Shim W.B."/>
            <person name="Woloshuk C."/>
            <person name="Xie X."/>
            <person name="Xu J.R."/>
            <person name="Antoniw J."/>
            <person name="Baker S.E."/>
            <person name="Bluhm B.H."/>
            <person name="Breakspear A."/>
            <person name="Brown D.W."/>
            <person name="Butchko R.A."/>
            <person name="Chapman S."/>
            <person name="Coulson R."/>
            <person name="Coutinho P.M."/>
            <person name="Danchin E.G."/>
            <person name="Diener A."/>
            <person name="Gale L.R."/>
            <person name="Gardiner D.M."/>
            <person name="Goff S."/>
            <person name="Hammond-Kosack K.E."/>
            <person name="Hilburn K."/>
            <person name="Hua-Van A."/>
            <person name="Jonkers W."/>
            <person name="Kazan K."/>
            <person name="Kodira C.D."/>
            <person name="Koehrsen M."/>
            <person name="Kumar L."/>
            <person name="Lee Y.H."/>
            <person name="Li L."/>
            <person name="Manners J.M."/>
            <person name="Miranda-Saavedra D."/>
            <person name="Mukherjee M."/>
            <person name="Park G."/>
            <person name="Park J."/>
            <person name="Park S.Y."/>
            <person name="Proctor R.H."/>
            <person name="Regev A."/>
            <person name="Ruiz-Roldan M.C."/>
            <person name="Sain D."/>
            <person name="Sakthikumar S."/>
            <person name="Sykes S."/>
            <person name="Schwartz D.C."/>
            <person name="Turgeon B.G."/>
            <person name="Wapinski I."/>
            <person name="Yoder O."/>
            <person name="Young S."/>
            <person name="Zeng Q."/>
            <person name="Zhou S."/>
            <person name="Galagan J."/>
            <person name="Cuomo C.A."/>
            <person name="Kistler H.C."/>
            <person name="Rep M."/>
        </authorList>
    </citation>
    <scope>NUCLEOTIDE SEQUENCE [LARGE SCALE GENOMIC DNA]</scope>
    <source>
        <strain evidence="2">M3125 / FGSC 7600</strain>
    </source>
</reference>
<dbReference type="Proteomes" id="UP000009096">
    <property type="component" value="Chromosome 1"/>
</dbReference>
<accession>W7MHD9</accession>
<dbReference type="EMBL" id="CM000578">
    <property type="protein sequence ID" value="EWG50291.1"/>
    <property type="molecule type" value="Genomic_DNA"/>
</dbReference>
<sequence>MVAKICTINNNPGCLSNSTINTTLVPYCYSFSHEAVTSQSHNGDKPAVKHKISDMVEVDTLVSLGSFVPLVLNQVPTLLGSAQKGPSLRAEVTLVTSFELGI</sequence>
<keyword evidence="2" id="KW-1185">Reference proteome</keyword>
<gene>
    <name evidence="1" type="ORF">FVEG_16615</name>
</gene>
<organism evidence="1 2">
    <name type="scientific">Gibberella moniliformis (strain M3125 / FGSC 7600)</name>
    <name type="common">Maize ear and stalk rot fungus</name>
    <name type="synonym">Fusarium verticillioides</name>
    <dbReference type="NCBI Taxonomy" id="334819"/>
    <lineage>
        <taxon>Eukaryota</taxon>
        <taxon>Fungi</taxon>
        <taxon>Dikarya</taxon>
        <taxon>Ascomycota</taxon>
        <taxon>Pezizomycotina</taxon>
        <taxon>Sordariomycetes</taxon>
        <taxon>Hypocreomycetidae</taxon>
        <taxon>Hypocreales</taxon>
        <taxon>Nectriaceae</taxon>
        <taxon>Fusarium</taxon>
        <taxon>Fusarium fujikuroi species complex</taxon>
    </lineage>
</organism>
<dbReference type="VEuPathDB" id="FungiDB:FVEG_16615"/>
<dbReference type="GeneID" id="30073491"/>
<dbReference type="RefSeq" id="XP_018756482.1">
    <property type="nucleotide sequence ID" value="XM_018905861.1"/>
</dbReference>
<evidence type="ECO:0000313" key="1">
    <source>
        <dbReference type="EMBL" id="EWG50291.1"/>
    </source>
</evidence>
<dbReference type="AlphaFoldDB" id="W7MHD9"/>
<name>W7MHD9_GIBM7</name>
<dbReference type="KEGG" id="fvr:FVEG_16615"/>
<proteinExistence type="predicted"/>
<evidence type="ECO:0000313" key="2">
    <source>
        <dbReference type="Proteomes" id="UP000009096"/>
    </source>
</evidence>
<dbReference type="EMBL" id="DS022254">
    <property type="protein sequence ID" value="EWG50291.1"/>
    <property type="molecule type" value="Genomic_DNA"/>
</dbReference>